<dbReference type="Proteomes" id="UP000245207">
    <property type="component" value="Unassembled WGS sequence"/>
</dbReference>
<dbReference type="PROSITE" id="PS51358">
    <property type="entry name" value="NOP"/>
    <property type="match status" value="2"/>
</dbReference>
<comment type="similarity">
    <text evidence="2">Belongs to the NOP5/NOP56 family.</text>
</comment>
<accession>A0A2U1N2A1</accession>
<feature type="domain" description="Nop" evidence="7">
    <location>
        <begin position="296"/>
        <end position="425"/>
    </location>
</feature>
<dbReference type="EMBL" id="PKPP01003791">
    <property type="protein sequence ID" value="PWA67650.1"/>
    <property type="molecule type" value="Genomic_DNA"/>
</dbReference>
<dbReference type="Gene3D" id="1.10.246.90">
    <property type="entry name" value="Nop domain"/>
    <property type="match status" value="2"/>
</dbReference>
<dbReference type="InterPro" id="IPR045056">
    <property type="entry name" value="Nop56/Nop58"/>
</dbReference>
<dbReference type="Gene3D" id="1.10.287.4070">
    <property type="match status" value="2"/>
</dbReference>
<feature type="compositionally biased region" description="Basic and acidic residues" evidence="6">
    <location>
        <begin position="434"/>
        <end position="444"/>
    </location>
</feature>
<dbReference type="GO" id="GO:0030515">
    <property type="term" value="F:snoRNA binding"/>
    <property type="evidence" value="ECO:0007669"/>
    <property type="project" value="InterPro"/>
</dbReference>
<dbReference type="GO" id="GO:0042254">
    <property type="term" value="P:ribosome biogenesis"/>
    <property type="evidence" value="ECO:0007669"/>
    <property type="project" value="UniProtKB-KW"/>
</dbReference>
<dbReference type="GO" id="GO:0031428">
    <property type="term" value="C:box C/D methylation guide snoRNP complex"/>
    <property type="evidence" value="ECO:0007669"/>
    <property type="project" value="InterPro"/>
</dbReference>
<dbReference type="InterPro" id="IPR012976">
    <property type="entry name" value="NOSIC"/>
</dbReference>
<evidence type="ECO:0000256" key="4">
    <source>
        <dbReference type="ARBA" id="ARBA00023242"/>
    </source>
</evidence>
<dbReference type="InterPro" id="IPR012974">
    <property type="entry name" value="NOP58/56_N"/>
</dbReference>
<keyword evidence="9" id="KW-1185">Reference proteome</keyword>
<keyword evidence="3" id="KW-0690">Ribosome biogenesis</keyword>
<proteinExistence type="inferred from homology"/>
<organism evidence="8 9">
    <name type="scientific">Artemisia annua</name>
    <name type="common">Sweet wormwood</name>
    <dbReference type="NCBI Taxonomy" id="35608"/>
    <lineage>
        <taxon>Eukaryota</taxon>
        <taxon>Viridiplantae</taxon>
        <taxon>Streptophyta</taxon>
        <taxon>Embryophyta</taxon>
        <taxon>Tracheophyta</taxon>
        <taxon>Spermatophyta</taxon>
        <taxon>Magnoliopsida</taxon>
        <taxon>eudicotyledons</taxon>
        <taxon>Gunneridae</taxon>
        <taxon>Pentapetalae</taxon>
        <taxon>asterids</taxon>
        <taxon>campanulids</taxon>
        <taxon>Asterales</taxon>
        <taxon>Asteraceae</taxon>
        <taxon>Asteroideae</taxon>
        <taxon>Anthemideae</taxon>
        <taxon>Artemisiinae</taxon>
        <taxon>Artemisia</taxon>
    </lineage>
</organism>
<protein>
    <recommendedName>
        <fullName evidence="5">Nucleolar protein 56</fullName>
    </recommendedName>
</protein>
<dbReference type="SUPFAM" id="SSF89124">
    <property type="entry name" value="Nop domain"/>
    <property type="match status" value="2"/>
</dbReference>
<dbReference type="InterPro" id="IPR042239">
    <property type="entry name" value="Nop_C"/>
</dbReference>
<evidence type="ECO:0000256" key="6">
    <source>
        <dbReference type="SAM" id="MobiDB-lite"/>
    </source>
</evidence>
<evidence type="ECO:0000256" key="1">
    <source>
        <dbReference type="ARBA" id="ARBA00004604"/>
    </source>
</evidence>
<dbReference type="PANTHER" id="PTHR10894">
    <property type="entry name" value="NUCLEOLAR PROTEIN 5 NUCLEOLAR PROTEIN NOP5 NOP58"/>
    <property type="match status" value="1"/>
</dbReference>
<dbReference type="FunFam" id="1.10.287.4070:FF:000002">
    <property type="entry name" value="Nucleolar protein 56"/>
    <property type="match status" value="1"/>
</dbReference>
<dbReference type="OrthoDB" id="6780543at2759"/>
<evidence type="ECO:0000313" key="9">
    <source>
        <dbReference type="Proteomes" id="UP000245207"/>
    </source>
</evidence>
<evidence type="ECO:0000256" key="5">
    <source>
        <dbReference type="ARBA" id="ARBA00040742"/>
    </source>
</evidence>
<evidence type="ECO:0000256" key="3">
    <source>
        <dbReference type="ARBA" id="ARBA00022517"/>
    </source>
</evidence>
<dbReference type="AlphaFoldDB" id="A0A2U1N2A1"/>
<feature type="region of interest" description="Disordered" evidence="6">
    <location>
        <begin position="431"/>
        <end position="498"/>
    </location>
</feature>
<dbReference type="STRING" id="35608.A0A2U1N2A1"/>
<dbReference type="Pfam" id="PF08156">
    <property type="entry name" value="NOP5NT"/>
    <property type="match status" value="1"/>
</dbReference>
<sequence length="800" mass="88675">MGRLYILHESASGYGLFIASGIDEIGQNTEAVRNSVTDLNRFGKVVELVAFSPFESALDALNQCNAVSEGQMTDELRNFLEISLPKVKEGKKPKFKLGVSDPKIGSHIFEETKIPCESNEFDLELIRGIRLHFDKLIEGLKPGDLEKAQLGLGHSYSRAKVKFNVNRVDNMVIQAIFLLDTLDKDVNSFSMRVREWYSWHFPELVKIVNDNYLYAKIAQYIGDKAELSEDKLEGLIDILGDEDKAKEVIEASKASMGQGLSPLDLINVRMFAQKVMDLAEYRKKLYDYLVAKMSDIAPNLAALIGEVVGARLISHAGSLTNLAKCPSSTLQILGAEKALFRALKTKGNTPKYGLIFHSSFIGRASAKNKGRMARYLANKCSIATQSSSTTFGDKLREQVEERLDFYDKGVAPRKNIDVMKSAMEIVANEDTEMDVDKSAEPESKKSKKKKSKSKSTEHDASENVVADGDAEEPKPEKKKKKKRSIEEEAQPIDNVADDAGQGLSPLDLINVRMFAQKVMDLAEYRKKLYDYLVAKMSDIAPNLAALIGEVVGARLISHAGSLTNLAKCPSSTLQILGAEKALFRALKTKGNTPKYGLIFHSSFIGRASAKNKGRMARYLANKCSIATQSSSTTFGDKLREQVEERLDFYDKGVAPRKNIDVMKAAMEIVANEDTEMDVDKSAEPESKKSKKKKSKSKSTEHDASENVVADGDAEEPKPEKKKKKKRSIEEEAQPIDNVADDAGEDEGTEKKKKTKDVEMEDVPAVSEDHSPIKITSSVRYSSYLGQLKHLSKGPNPHIYE</sequence>
<evidence type="ECO:0000313" key="8">
    <source>
        <dbReference type="EMBL" id="PWA67650.1"/>
    </source>
</evidence>
<feature type="domain" description="Nop" evidence="7">
    <location>
        <begin position="539"/>
        <end position="651"/>
    </location>
</feature>
<dbReference type="SMART" id="SM00931">
    <property type="entry name" value="NOSIC"/>
    <property type="match status" value="1"/>
</dbReference>
<comment type="caution">
    <text evidence="8">The sequence shown here is derived from an EMBL/GenBank/DDBJ whole genome shotgun (WGS) entry which is preliminary data.</text>
</comment>
<comment type="subcellular location">
    <subcellularLocation>
        <location evidence="1">Nucleus</location>
        <location evidence="1">Nucleolus</location>
    </subcellularLocation>
</comment>
<gene>
    <name evidence="8" type="ORF">CTI12_AA318240</name>
</gene>
<dbReference type="PANTHER" id="PTHR10894:SF0">
    <property type="entry name" value="NUCLEOLAR PROTEIN 56"/>
    <property type="match status" value="1"/>
</dbReference>
<feature type="region of interest" description="Disordered" evidence="6">
    <location>
        <begin position="675"/>
        <end position="770"/>
    </location>
</feature>
<feature type="compositionally biased region" description="Acidic residues" evidence="6">
    <location>
        <begin position="730"/>
        <end position="747"/>
    </location>
</feature>
<name>A0A2U1N2A1_ARTAN</name>
<feature type="compositionally biased region" description="Basic and acidic residues" evidence="6">
    <location>
        <begin position="677"/>
        <end position="687"/>
    </location>
</feature>
<dbReference type="InterPro" id="IPR002687">
    <property type="entry name" value="Nop_dom"/>
</dbReference>
<evidence type="ECO:0000259" key="7">
    <source>
        <dbReference type="PROSITE" id="PS51358"/>
    </source>
</evidence>
<evidence type="ECO:0000256" key="2">
    <source>
        <dbReference type="ARBA" id="ARBA00009211"/>
    </source>
</evidence>
<reference evidence="8 9" key="1">
    <citation type="journal article" date="2018" name="Mol. Plant">
        <title>The genome of Artemisia annua provides insight into the evolution of Asteraceae family and artemisinin biosynthesis.</title>
        <authorList>
            <person name="Shen Q."/>
            <person name="Zhang L."/>
            <person name="Liao Z."/>
            <person name="Wang S."/>
            <person name="Yan T."/>
            <person name="Shi P."/>
            <person name="Liu M."/>
            <person name="Fu X."/>
            <person name="Pan Q."/>
            <person name="Wang Y."/>
            <person name="Lv Z."/>
            <person name="Lu X."/>
            <person name="Zhang F."/>
            <person name="Jiang W."/>
            <person name="Ma Y."/>
            <person name="Chen M."/>
            <person name="Hao X."/>
            <person name="Li L."/>
            <person name="Tang Y."/>
            <person name="Lv G."/>
            <person name="Zhou Y."/>
            <person name="Sun X."/>
            <person name="Brodelius P.E."/>
            <person name="Rose J.K.C."/>
            <person name="Tang K."/>
        </authorList>
    </citation>
    <scope>NUCLEOTIDE SEQUENCE [LARGE SCALE GENOMIC DNA]</scope>
    <source>
        <strain evidence="9">cv. Huhao1</strain>
        <tissue evidence="8">Leaf</tissue>
    </source>
</reference>
<dbReference type="FunFam" id="1.10.246.90:FF:000001">
    <property type="entry name" value="Nucleolar protein 56"/>
    <property type="match status" value="2"/>
</dbReference>
<dbReference type="Pfam" id="PF01798">
    <property type="entry name" value="Nop"/>
    <property type="match status" value="2"/>
</dbReference>
<dbReference type="InterPro" id="IPR036070">
    <property type="entry name" value="Nop_dom_sf"/>
</dbReference>
<dbReference type="GO" id="GO:0032040">
    <property type="term" value="C:small-subunit processome"/>
    <property type="evidence" value="ECO:0007669"/>
    <property type="project" value="InterPro"/>
</dbReference>
<keyword evidence="4" id="KW-0539">Nucleus</keyword>